<feature type="region of interest" description="Disordered" evidence="1">
    <location>
        <begin position="1"/>
        <end position="48"/>
    </location>
</feature>
<reference evidence="2" key="1">
    <citation type="submission" date="2014-12" db="EMBL/GenBank/DDBJ databases">
        <title>Genome Sequence of Valsa Canker Pathogens Uncovers a Specific Adaption of Colonization on Woody Bark.</title>
        <authorList>
            <person name="Yin Z."/>
            <person name="Liu H."/>
            <person name="Gao X."/>
            <person name="Li Z."/>
            <person name="Song N."/>
            <person name="Ke X."/>
            <person name="Dai Q."/>
            <person name="Wu Y."/>
            <person name="Sun Y."/>
            <person name="Xu J.-R."/>
            <person name="Kang Z.K."/>
            <person name="Wang L."/>
            <person name="Huang L."/>
        </authorList>
    </citation>
    <scope>NUCLEOTIDE SEQUENCE [LARGE SCALE GENOMIC DNA]</scope>
    <source>
        <strain evidence="2">03-8</strain>
    </source>
</reference>
<evidence type="ECO:0000256" key="1">
    <source>
        <dbReference type="SAM" id="MobiDB-lite"/>
    </source>
</evidence>
<evidence type="ECO:0000313" key="2">
    <source>
        <dbReference type="EMBL" id="KUI71457.1"/>
    </source>
</evidence>
<dbReference type="AlphaFoldDB" id="A0A194W5C0"/>
<feature type="compositionally biased region" description="Polar residues" evidence="1">
    <location>
        <begin position="222"/>
        <end position="234"/>
    </location>
</feature>
<evidence type="ECO:0000313" key="3">
    <source>
        <dbReference type="Proteomes" id="UP000078559"/>
    </source>
</evidence>
<feature type="compositionally biased region" description="Acidic residues" evidence="1">
    <location>
        <begin position="293"/>
        <end position="307"/>
    </location>
</feature>
<feature type="compositionally biased region" description="Pro residues" evidence="1">
    <location>
        <begin position="107"/>
        <end position="116"/>
    </location>
</feature>
<organism evidence="2 3">
    <name type="scientific">Cytospora mali</name>
    <name type="common">Apple Valsa canker fungus</name>
    <name type="synonym">Valsa mali</name>
    <dbReference type="NCBI Taxonomy" id="578113"/>
    <lineage>
        <taxon>Eukaryota</taxon>
        <taxon>Fungi</taxon>
        <taxon>Dikarya</taxon>
        <taxon>Ascomycota</taxon>
        <taxon>Pezizomycotina</taxon>
        <taxon>Sordariomycetes</taxon>
        <taxon>Sordariomycetidae</taxon>
        <taxon>Diaporthales</taxon>
        <taxon>Cytosporaceae</taxon>
        <taxon>Cytospora</taxon>
    </lineage>
</organism>
<dbReference type="Proteomes" id="UP000078559">
    <property type="component" value="Chromosome 7"/>
</dbReference>
<feature type="compositionally biased region" description="Polar residues" evidence="1">
    <location>
        <begin position="269"/>
        <end position="278"/>
    </location>
</feature>
<dbReference type="OrthoDB" id="3439027at2759"/>
<accession>A0A194W5C0</accession>
<feature type="compositionally biased region" description="Low complexity" evidence="1">
    <location>
        <begin position="192"/>
        <end position="201"/>
    </location>
</feature>
<proteinExistence type="predicted"/>
<feature type="region of interest" description="Disordered" evidence="1">
    <location>
        <begin position="80"/>
        <end position="307"/>
    </location>
</feature>
<protein>
    <submittedName>
        <fullName evidence="2">Uncharacterized protein</fullName>
    </submittedName>
</protein>
<gene>
    <name evidence="2" type="ORF">VM1G_06883</name>
</gene>
<keyword evidence="3" id="KW-1185">Reference proteome</keyword>
<name>A0A194W5C0_CYTMA</name>
<sequence length="336" mass="37153">MPSTTRTPHQIRRDSWPPTQMRLRRSVEAQETTMDIDHHEDLSDDDPINFFLTPTPLLYDGDTDDEDDVDMNMDLEMNMAFDAGIENPHDPQPAIRSISPSDLTGPSRPPSSPPKTVPLSIHSHTTPKSWSGPRSPPSRHSPEVLTPSTELDDDDDEDYVRFTPRGMPFSLPPFNMHNNFGSSKSKGKARKAAAAAAAAAARAKKQQAVDENDRVGMMMSREPNTTGSLLSPSNPFHVGRPPLPPSTRGRSTTAVGRPPLLAQRPRSWSGATGYSSGRLSPRAWREPSPDVWSIEEEPEEELMSEVGDVDMYDKKTGGGKAWKKVRFVLPVTEEIP</sequence>
<dbReference type="EMBL" id="CM003104">
    <property type="protein sequence ID" value="KUI71457.1"/>
    <property type="molecule type" value="Genomic_DNA"/>
</dbReference>